<protein>
    <recommendedName>
        <fullName evidence="1">NAD-dependent epimerase/dehydratase domain-containing protein</fullName>
    </recommendedName>
</protein>
<feature type="non-terminal residue" evidence="2">
    <location>
        <position position="1"/>
    </location>
</feature>
<sequence length="114" mass="12778">FGFEKLLFASTYSVYGIAPNGEPVNEETPLNPQSLYAESKIAAEGFIKIAAQEIHCAPLIFRLATLFGVSPRMRFDLIINQFVLEAFSQSELLIFHGDYSRSFVPNVIAFRPCE</sequence>
<dbReference type="EMBL" id="BART01036021">
    <property type="protein sequence ID" value="GAH06893.1"/>
    <property type="molecule type" value="Genomic_DNA"/>
</dbReference>
<comment type="caution">
    <text evidence="2">The sequence shown here is derived from an EMBL/GenBank/DDBJ whole genome shotgun (WGS) entry which is preliminary data.</text>
</comment>
<proteinExistence type="predicted"/>
<accession>X1EDZ6</accession>
<name>X1EDZ6_9ZZZZ</name>
<dbReference type="SUPFAM" id="SSF51735">
    <property type="entry name" value="NAD(P)-binding Rossmann-fold domains"/>
    <property type="match status" value="1"/>
</dbReference>
<dbReference type="AlphaFoldDB" id="X1EDZ6"/>
<evidence type="ECO:0000313" key="2">
    <source>
        <dbReference type="EMBL" id="GAH06893.1"/>
    </source>
</evidence>
<organism evidence="2">
    <name type="scientific">marine sediment metagenome</name>
    <dbReference type="NCBI Taxonomy" id="412755"/>
    <lineage>
        <taxon>unclassified sequences</taxon>
        <taxon>metagenomes</taxon>
        <taxon>ecological metagenomes</taxon>
    </lineage>
</organism>
<dbReference type="InterPro" id="IPR036291">
    <property type="entry name" value="NAD(P)-bd_dom_sf"/>
</dbReference>
<dbReference type="CDD" id="cd08946">
    <property type="entry name" value="SDR_e"/>
    <property type="match status" value="1"/>
</dbReference>
<gene>
    <name evidence="2" type="ORF">S01H4_60924</name>
</gene>
<dbReference type="Gene3D" id="3.40.50.720">
    <property type="entry name" value="NAD(P)-binding Rossmann-like Domain"/>
    <property type="match status" value="1"/>
</dbReference>
<feature type="domain" description="NAD-dependent epimerase/dehydratase" evidence="1">
    <location>
        <begin position="2"/>
        <end position="104"/>
    </location>
</feature>
<dbReference type="Pfam" id="PF01370">
    <property type="entry name" value="Epimerase"/>
    <property type="match status" value="1"/>
</dbReference>
<reference evidence="2" key="1">
    <citation type="journal article" date="2014" name="Front. Microbiol.">
        <title>High frequency of phylogenetically diverse reductive dehalogenase-homologous genes in deep subseafloor sedimentary metagenomes.</title>
        <authorList>
            <person name="Kawai M."/>
            <person name="Futagami T."/>
            <person name="Toyoda A."/>
            <person name="Takaki Y."/>
            <person name="Nishi S."/>
            <person name="Hori S."/>
            <person name="Arai W."/>
            <person name="Tsubouchi T."/>
            <person name="Morono Y."/>
            <person name="Uchiyama I."/>
            <person name="Ito T."/>
            <person name="Fujiyama A."/>
            <person name="Inagaki F."/>
            <person name="Takami H."/>
        </authorList>
    </citation>
    <scope>NUCLEOTIDE SEQUENCE</scope>
    <source>
        <strain evidence="2">Expedition CK06-06</strain>
    </source>
</reference>
<dbReference type="InterPro" id="IPR001509">
    <property type="entry name" value="Epimerase_deHydtase"/>
</dbReference>
<evidence type="ECO:0000259" key="1">
    <source>
        <dbReference type="Pfam" id="PF01370"/>
    </source>
</evidence>